<evidence type="ECO:0000256" key="9">
    <source>
        <dbReference type="ARBA" id="ARBA00023180"/>
    </source>
</evidence>
<evidence type="ECO:0000256" key="4">
    <source>
        <dbReference type="ARBA" id="ARBA00022729"/>
    </source>
</evidence>
<dbReference type="OrthoDB" id="1113885at2759"/>
<evidence type="ECO:0000256" key="8">
    <source>
        <dbReference type="ARBA" id="ARBA00023170"/>
    </source>
</evidence>
<comment type="subcellular location">
    <subcellularLocation>
        <location evidence="1">Membrane</location>
        <topology evidence="1">Single-pass membrane protein</topology>
    </subcellularLocation>
</comment>
<keyword evidence="4" id="KW-0732">Signal</keyword>
<evidence type="ECO:0000256" key="2">
    <source>
        <dbReference type="ARBA" id="ARBA00022614"/>
    </source>
</evidence>
<evidence type="ECO:0000256" key="5">
    <source>
        <dbReference type="ARBA" id="ARBA00022737"/>
    </source>
</evidence>
<sequence>MSIPTLGLQLRTLVCIAAWFGFLAVVKGRSSQGSNTDSRVDALLSVMRDFGYNPLLAQRWKGHEPCDEWCGITCVEGQIEYIVRASMT</sequence>
<evidence type="ECO:0000256" key="1">
    <source>
        <dbReference type="ARBA" id="ARBA00004167"/>
    </source>
</evidence>
<dbReference type="AlphaFoldDB" id="A0A8X7VHX8"/>
<evidence type="ECO:0000313" key="11">
    <source>
        <dbReference type="Proteomes" id="UP000886595"/>
    </source>
</evidence>
<organism evidence="10 11">
    <name type="scientific">Brassica carinata</name>
    <name type="common">Ethiopian mustard</name>
    <name type="synonym">Abyssinian cabbage</name>
    <dbReference type="NCBI Taxonomy" id="52824"/>
    <lineage>
        <taxon>Eukaryota</taxon>
        <taxon>Viridiplantae</taxon>
        <taxon>Streptophyta</taxon>
        <taxon>Embryophyta</taxon>
        <taxon>Tracheophyta</taxon>
        <taxon>Spermatophyta</taxon>
        <taxon>Magnoliopsida</taxon>
        <taxon>eudicotyledons</taxon>
        <taxon>Gunneridae</taxon>
        <taxon>Pentapetalae</taxon>
        <taxon>rosids</taxon>
        <taxon>malvids</taxon>
        <taxon>Brassicales</taxon>
        <taxon>Brassicaceae</taxon>
        <taxon>Brassiceae</taxon>
        <taxon>Brassica</taxon>
    </lineage>
</organism>
<comment type="caution">
    <text evidence="10">The sequence shown here is derived from an EMBL/GenBank/DDBJ whole genome shotgun (WGS) entry which is preliminary data.</text>
</comment>
<dbReference type="Proteomes" id="UP000886595">
    <property type="component" value="Unassembled WGS sequence"/>
</dbReference>
<dbReference type="InterPro" id="IPR052422">
    <property type="entry name" value="Auxin_Ser/Thr_Kinase"/>
</dbReference>
<dbReference type="PANTHER" id="PTHR47986">
    <property type="entry name" value="OSJNBA0070M12.3 PROTEIN"/>
    <property type="match status" value="1"/>
</dbReference>
<keyword evidence="9" id="KW-0325">Glycoprotein</keyword>
<dbReference type="PANTHER" id="PTHR47986:SF1">
    <property type="entry name" value="OS04G0685900 PROTEIN"/>
    <property type="match status" value="1"/>
</dbReference>
<keyword evidence="8" id="KW-0675">Receptor</keyword>
<keyword evidence="6" id="KW-1133">Transmembrane helix</keyword>
<name>A0A8X7VHX8_BRACI</name>
<evidence type="ECO:0000313" key="10">
    <source>
        <dbReference type="EMBL" id="KAG2311566.1"/>
    </source>
</evidence>
<keyword evidence="7" id="KW-0472">Membrane</keyword>
<keyword evidence="3" id="KW-0812">Transmembrane</keyword>
<protein>
    <recommendedName>
        <fullName evidence="12">Leucine-rich repeat-containing N-terminal plant-type domain-containing protein</fullName>
    </recommendedName>
</protein>
<evidence type="ECO:0008006" key="12">
    <source>
        <dbReference type="Google" id="ProtNLM"/>
    </source>
</evidence>
<proteinExistence type="predicted"/>
<keyword evidence="11" id="KW-1185">Reference proteome</keyword>
<evidence type="ECO:0000256" key="6">
    <source>
        <dbReference type="ARBA" id="ARBA00022989"/>
    </source>
</evidence>
<keyword evidence="2" id="KW-0433">Leucine-rich repeat</keyword>
<evidence type="ECO:0000256" key="7">
    <source>
        <dbReference type="ARBA" id="ARBA00023136"/>
    </source>
</evidence>
<gene>
    <name evidence="10" type="ORF">Bca52824_023123</name>
</gene>
<reference evidence="10 11" key="1">
    <citation type="submission" date="2020-02" db="EMBL/GenBank/DDBJ databases">
        <authorList>
            <person name="Ma Q."/>
            <person name="Huang Y."/>
            <person name="Song X."/>
            <person name="Pei D."/>
        </authorList>
    </citation>
    <scope>NUCLEOTIDE SEQUENCE [LARGE SCALE GENOMIC DNA]</scope>
    <source>
        <strain evidence="10">Sxm20200214</strain>
        <tissue evidence="10">Leaf</tissue>
    </source>
</reference>
<accession>A0A8X7VHX8</accession>
<keyword evidence="5" id="KW-0677">Repeat</keyword>
<dbReference type="GO" id="GO:0016020">
    <property type="term" value="C:membrane"/>
    <property type="evidence" value="ECO:0007669"/>
    <property type="project" value="UniProtKB-SubCell"/>
</dbReference>
<evidence type="ECO:0000256" key="3">
    <source>
        <dbReference type="ARBA" id="ARBA00022692"/>
    </source>
</evidence>
<dbReference type="EMBL" id="JAAMPC010000005">
    <property type="protein sequence ID" value="KAG2311566.1"/>
    <property type="molecule type" value="Genomic_DNA"/>
</dbReference>